<reference evidence="2 3" key="1">
    <citation type="submission" date="2019-06" db="EMBL/GenBank/DDBJ databases">
        <title>Sequencing the genomes of 1000 actinobacteria strains.</title>
        <authorList>
            <person name="Klenk H.-P."/>
        </authorList>
    </citation>
    <scope>NUCLEOTIDE SEQUENCE [LARGE SCALE GENOMIC DNA]</scope>
    <source>
        <strain evidence="2 3">DSM 17305</strain>
    </source>
</reference>
<name>A0A542EM13_9ACTN</name>
<dbReference type="AlphaFoldDB" id="A0A542EM13"/>
<evidence type="ECO:0008006" key="4">
    <source>
        <dbReference type="Google" id="ProtNLM"/>
    </source>
</evidence>
<evidence type="ECO:0000313" key="2">
    <source>
        <dbReference type="EMBL" id="TQJ16369.1"/>
    </source>
</evidence>
<keyword evidence="3" id="KW-1185">Reference proteome</keyword>
<evidence type="ECO:0000256" key="1">
    <source>
        <dbReference type="SAM" id="SignalP"/>
    </source>
</evidence>
<protein>
    <recommendedName>
        <fullName evidence="4">PknH-like protein</fullName>
    </recommendedName>
</protein>
<evidence type="ECO:0000313" key="3">
    <source>
        <dbReference type="Proteomes" id="UP000316298"/>
    </source>
</evidence>
<feature type="signal peptide" evidence="1">
    <location>
        <begin position="1"/>
        <end position="20"/>
    </location>
</feature>
<accession>A0A542EM13</accession>
<feature type="chain" id="PRO_5021793207" description="PknH-like protein" evidence="1">
    <location>
        <begin position="21"/>
        <end position="222"/>
    </location>
</feature>
<proteinExistence type="predicted"/>
<organism evidence="2 3">
    <name type="scientific">Kribbella jejuensis</name>
    <dbReference type="NCBI Taxonomy" id="236068"/>
    <lineage>
        <taxon>Bacteria</taxon>
        <taxon>Bacillati</taxon>
        <taxon>Actinomycetota</taxon>
        <taxon>Actinomycetes</taxon>
        <taxon>Propionibacteriales</taxon>
        <taxon>Kribbellaceae</taxon>
        <taxon>Kribbella</taxon>
    </lineage>
</organism>
<sequence length="222" mass="23581">MLRRLALVGVLVLTACTAQPDRPAPTPTPTVAPLTVAQATKAALRVADLPKGWDGGIAPDPIPTLRLPITYDPAGCRLLRDPLRDREAPTTSVRGQYVLRGDSPSDDKDATEVIASWSSPQLPLLRSITDALPLCRTYSGSLDGSSFKLFARQLPVRGLRDGIALRFGDPDDPKLKSGTYSAYVVRGGTVLALRADSDTFPTDAAFAQFVTTAVARLDAAVG</sequence>
<dbReference type="Proteomes" id="UP000316298">
    <property type="component" value="Unassembled WGS sequence"/>
</dbReference>
<dbReference type="EMBL" id="VFMM01000001">
    <property type="protein sequence ID" value="TQJ16369.1"/>
    <property type="molecule type" value="Genomic_DNA"/>
</dbReference>
<dbReference type="PROSITE" id="PS51257">
    <property type="entry name" value="PROKAR_LIPOPROTEIN"/>
    <property type="match status" value="1"/>
</dbReference>
<gene>
    <name evidence="2" type="ORF">FB475_0463</name>
</gene>
<comment type="caution">
    <text evidence="2">The sequence shown here is derived from an EMBL/GenBank/DDBJ whole genome shotgun (WGS) entry which is preliminary data.</text>
</comment>
<keyword evidence="1" id="KW-0732">Signal</keyword>